<dbReference type="AlphaFoldDB" id="A0A1Q9CCP7"/>
<feature type="region of interest" description="Disordered" evidence="1">
    <location>
        <begin position="1"/>
        <end position="87"/>
    </location>
</feature>
<evidence type="ECO:0000313" key="3">
    <source>
        <dbReference type="Proteomes" id="UP000186817"/>
    </source>
</evidence>
<name>A0A1Q9CCP7_SYMMI</name>
<accession>A0A1Q9CCP7</accession>
<evidence type="ECO:0000256" key="1">
    <source>
        <dbReference type="SAM" id="MobiDB-lite"/>
    </source>
</evidence>
<sequence>MAKNNHEDTFAIDKQLPKAEASSRADEIGEVTDCSGNKEQKPTTTAESTPSPPDQKKRQNMLSTPSPISCIPTPTAPRKKRRVVQTELSPTPIPWTLVEFRDTSKTVLGLNSHVCCAASNHDDDAGSGGGALR</sequence>
<reference evidence="2 3" key="1">
    <citation type="submission" date="2016-02" db="EMBL/GenBank/DDBJ databases">
        <title>Genome analysis of coral dinoflagellate symbionts highlights evolutionary adaptations to a symbiotic lifestyle.</title>
        <authorList>
            <person name="Aranda M."/>
            <person name="Li Y."/>
            <person name="Liew Y.J."/>
            <person name="Baumgarten S."/>
            <person name="Simakov O."/>
            <person name="Wilson M."/>
            <person name="Piel J."/>
            <person name="Ashoor H."/>
            <person name="Bougouffa S."/>
            <person name="Bajic V.B."/>
            <person name="Ryu T."/>
            <person name="Ravasi T."/>
            <person name="Bayer T."/>
            <person name="Micklem G."/>
            <person name="Kim H."/>
            <person name="Bhak J."/>
            <person name="Lajeunesse T.C."/>
            <person name="Voolstra C.R."/>
        </authorList>
    </citation>
    <scope>NUCLEOTIDE SEQUENCE [LARGE SCALE GENOMIC DNA]</scope>
    <source>
        <strain evidence="2 3">CCMP2467</strain>
    </source>
</reference>
<protein>
    <submittedName>
        <fullName evidence="2">Uncharacterized protein</fullName>
    </submittedName>
</protein>
<feature type="compositionally biased region" description="Basic and acidic residues" evidence="1">
    <location>
        <begin position="1"/>
        <end position="27"/>
    </location>
</feature>
<feature type="compositionally biased region" description="Low complexity" evidence="1">
    <location>
        <begin position="63"/>
        <end position="73"/>
    </location>
</feature>
<dbReference type="Proteomes" id="UP000186817">
    <property type="component" value="Unassembled WGS sequence"/>
</dbReference>
<organism evidence="2 3">
    <name type="scientific">Symbiodinium microadriaticum</name>
    <name type="common">Dinoflagellate</name>
    <name type="synonym">Zooxanthella microadriatica</name>
    <dbReference type="NCBI Taxonomy" id="2951"/>
    <lineage>
        <taxon>Eukaryota</taxon>
        <taxon>Sar</taxon>
        <taxon>Alveolata</taxon>
        <taxon>Dinophyceae</taxon>
        <taxon>Suessiales</taxon>
        <taxon>Symbiodiniaceae</taxon>
        <taxon>Symbiodinium</taxon>
    </lineage>
</organism>
<keyword evidence="3" id="KW-1185">Reference proteome</keyword>
<dbReference type="OrthoDB" id="10391970at2759"/>
<dbReference type="EMBL" id="LSRX01001356">
    <property type="protein sequence ID" value="OLP80700.1"/>
    <property type="molecule type" value="Genomic_DNA"/>
</dbReference>
<comment type="caution">
    <text evidence="2">The sequence shown here is derived from an EMBL/GenBank/DDBJ whole genome shotgun (WGS) entry which is preliminary data.</text>
</comment>
<gene>
    <name evidence="2" type="ORF">AK812_SmicGene38850</name>
</gene>
<proteinExistence type="predicted"/>
<evidence type="ECO:0000313" key="2">
    <source>
        <dbReference type="EMBL" id="OLP80700.1"/>
    </source>
</evidence>